<sequence>MESRNKEIQDNWHKTPKNWKWGIFYFNKKDKRIFVDKPNLNLGTTLNFAHPKSYLVLLIAILFFGFIVFTITKKAS</sequence>
<accession>A0ABU9N2J4</accession>
<keyword evidence="1" id="KW-1133">Transmembrane helix</keyword>
<proteinExistence type="predicted"/>
<reference evidence="3 4" key="1">
    <citation type="submission" date="2024-03" db="EMBL/GenBank/DDBJ databases">
        <title>Two novel species of the genus Flavobacterium exhibiting potentially degradation of complex polysaccharides.</title>
        <authorList>
            <person name="Lian X."/>
        </authorList>
    </citation>
    <scope>NUCLEOTIDE SEQUENCE [LARGE SCALE GENOMIC DNA]</scope>
    <source>
        <strain evidence="4">j3</strain>
    </source>
</reference>
<organism evidence="3 4">
    <name type="scientific">Flavobacterium aureirubrum</name>
    <dbReference type="NCBI Taxonomy" id="3133147"/>
    <lineage>
        <taxon>Bacteria</taxon>
        <taxon>Pseudomonadati</taxon>
        <taxon>Bacteroidota</taxon>
        <taxon>Flavobacteriia</taxon>
        <taxon>Flavobacteriales</taxon>
        <taxon>Flavobacteriaceae</taxon>
        <taxon>Flavobacterium</taxon>
    </lineage>
</organism>
<gene>
    <name evidence="3" type="ORF">WFZ85_04955</name>
</gene>
<evidence type="ECO:0000259" key="2">
    <source>
        <dbReference type="Pfam" id="PF19124"/>
    </source>
</evidence>
<evidence type="ECO:0000313" key="3">
    <source>
        <dbReference type="EMBL" id="MEM0541951.1"/>
    </source>
</evidence>
<feature type="domain" description="DUF5808" evidence="2">
    <location>
        <begin position="28"/>
        <end position="54"/>
    </location>
</feature>
<feature type="transmembrane region" description="Helical" evidence="1">
    <location>
        <begin position="54"/>
        <end position="72"/>
    </location>
</feature>
<keyword evidence="4" id="KW-1185">Reference proteome</keyword>
<evidence type="ECO:0000313" key="4">
    <source>
        <dbReference type="Proteomes" id="UP001460072"/>
    </source>
</evidence>
<dbReference type="InterPro" id="IPR043831">
    <property type="entry name" value="DUF5808"/>
</dbReference>
<comment type="caution">
    <text evidence="3">The sequence shown here is derived from an EMBL/GenBank/DDBJ whole genome shotgun (WGS) entry which is preliminary data.</text>
</comment>
<dbReference type="Pfam" id="PF19124">
    <property type="entry name" value="DUF5808"/>
    <property type="match status" value="1"/>
</dbReference>
<dbReference type="RefSeq" id="WP_342695173.1">
    <property type="nucleotide sequence ID" value="NZ_JBCGDO010000004.1"/>
</dbReference>
<dbReference type="EMBL" id="JBCGDO010000004">
    <property type="protein sequence ID" value="MEM0541951.1"/>
    <property type="molecule type" value="Genomic_DNA"/>
</dbReference>
<evidence type="ECO:0000256" key="1">
    <source>
        <dbReference type="SAM" id="Phobius"/>
    </source>
</evidence>
<name>A0ABU9N2J4_9FLAO</name>
<keyword evidence="1" id="KW-0812">Transmembrane</keyword>
<protein>
    <submittedName>
        <fullName evidence="3">DUF5808 domain-containing protein</fullName>
    </submittedName>
</protein>
<keyword evidence="1" id="KW-0472">Membrane</keyword>
<dbReference type="Proteomes" id="UP001460072">
    <property type="component" value="Unassembled WGS sequence"/>
</dbReference>